<keyword evidence="2" id="KW-0723">Serine/threonine-protein kinase</keyword>
<reference evidence="11" key="1">
    <citation type="journal article" date="2021" name="Genome Biol. Evol.">
        <title>The assembled and annotated genome of the fairy-ring fungus Marasmius oreades.</title>
        <authorList>
            <person name="Hiltunen M."/>
            <person name="Ament-Velasquez S.L."/>
            <person name="Johannesson H."/>
        </authorList>
    </citation>
    <scope>NUCLEOTIDE SEQUENCE</scope>
    <source>
        <strain evidence="11">03SP1</strain>
    </source>
</reference>
<dbReference type="PANTHER" id="PTHR24356">
    <property type="entry name" value="SERINE/THREONINE-PROTEIN KINASE"/>
    <property type="match status" value="1"/>
</dbReference>
<dbReference type="SMART" id="SM00220">
    <property type="entry name" value="S_TKc"/>
    <property type="match status" value="1"/>
</dbReference>
<dbReference type="PANTHER" id="PTHR24356:SF1">
    <property type="entry name" value="SERINE_THREONINE-PROTEIN KINASE GREATWALL"/>
    <property type="match status" value="1"/>
</dbReference>
<dbReference type="Pfam" id="PF00069">
    <property type="entry name" value="Pkinase"/>
    <property type="match status" value="1"/>
</dbReference>
<proteinExistence type="predicted"/>
<comment type="caution">
    <text evidence="11">The sequence shown here is derived from an EMBL/GenBank/DDBJ whole genome shotgun (WGS) entry which is preliminary data.</text>
</comment>
<keyword evidence="12" id="KW-1185">Reference proteome</keyword>
<dbReference type="GO" id="GO:0004674">
    <property type="term" value="F:protein serine/threonine kinase activity"/>
    <property type="evidence" value="ECO:0007669"/>
    <property type="project" value="UniProtKB-KW"/>
</dbReference>
<protein>
    <recommendedName>
        <fullName evidence="1">non-specific serine/threonine protein kinase</fullName>
        <ecNumber evidence="1">2.7.11.1</ecNumber>
    </recommendedName>
</protein>
<organism evidence="11 12">
    <name type="scientific">Marasmius oreades</name>
    <name type="common">fairy-ring Marasmius</name>
    <dbReference type="NCBI Taxonomy" id="181124"/>
    <lineage>
        <taxon>Eukaryota</taxon>
        <taxon>Fungi</taxon>
        <taxon>Dikarya</taxon>
        <taxon>Basidiomycota</taxon>
        <taxon>Agaricomycotina</taxon>
        <taxon>Agaricomycetes</taxon>
        <taxon>Agaricomycetidae</taxon>
        <taxon>Agaricales</taxon>
        <taxon>Marasmiineae</taxon>
        <taxon>Marasmiaceae</taxon>
        <taxon>Marasmius</taxon>
    </lineage>
</organism>
<evidence type="ECO:0000313" key="12">
    <source>
        <dbReference type="Proteomes" id="UP001049176"/>
    </source>
</evidence>
<dbReference type="KEGG" id="more:E1B28_007116"/>
<evidence type="ECO:0000256" key="2">
    <source>
        <dbReference type="ARBA" id="ARBA00022527"/>
    </source>
</evidence>
<dbReference type="AlphaFoldDB" id="A0A9P7UTF9"/>
<dbReference type="InterPro" id="IPR000719">
    <property type="entry name" value="Prot_kinase_dom"/>
</dbReference>
<evidence type="ECO:0000256" key="3">
    <source>
        <dbReference type="ARBA" id="ARBA00022679"/>
    </source>
</evidence>
<dbReference type="GeneID" id="66076192"/>
<comment type="catalytic activity">
    <reaction evidence="8">
        <text>L-seryl-[protein] + ATP = O-phospho-L-seryl-[protein] + ADP + H(+)</text>
        <dbReference type="Rhea" id="RHEA:17989"/>
        <dbReference type="Rhea" id="RHEA-COMP:9863"/>
        <dbReference type="Rhea" id="RHEA-COMP:11604"/>
        <dbReference type="ChEBI" id="CHEBI:15378"/>
        <dbReference type="ChEBI" id="CHEBI:29999"/>
        <dbReference type="ChEBI" id="CHEBI:30616"/>
        <dbReference type="ChEBI" id="CHEBI:83421"/>
        <dbReference type="ChEBI" id="CHEBI:456216"/>
        <dbReference type="EC" id="2.7.11.1"/>
    </reaction>
</comment>
<dbReference type="Proteomes" id="UP001049176">
    <property type="component" value="Chromosome 4"/>
</dbReference>
<keyword evidence="5" id="KW-0418">Kinase</keyword>
<dbReference type="InterPro" id="IPR011009">
    <property type="entry name" value="Kinase-like_dom_sf"/>
</dbReference>
<dbReference type="Gene3D" id="3.30.200.20">
    <property type="entry name" value="Phosphorylase Kinase, domain 1"/>
    <property type="match status" value="1"/>
</dbReference>
<evidence type="ECO:0000256" key="9">
    <source>
        <dbReference type="SAM" id="MobiDB-lite"/>
    </source>
</evidence>
<gene>
    <name evidence="11" type="ORF">E1B28_007116</name>
</gene>
<keyword evidence="3" id="KW-0808">Transferase</keyword>
<keyword evidence="4" id="KW-0547">Nucleotide-binding</keyword>
<name>A0A9P7UTF9_9AGAR</name>
<sequence length="452" mass="51945">MPPSRSPSIIRSTRRSLASPAKYRTPFEDYEVIVRNRPLPLSEDQIIRLHQVSRDFDGLEFGWQFRSNYEGLEKPEYSHAPGPGLKPEDPRPPPLRLEDFECVRTLGEGESCKVVLVRTVRNAHDLDRPGTLIAMKTVSKKYMREFDPTVLVYEKDKERSVLTELPWNPFVTGMIGSFVDSKNVYLALEFIPSGDLRTLMRNYAPLPDRVIQFYFCGIAAGLAFLHEHEIVHRDVKPENILIGPGGYPVLVDFGVARRVEEDFVKDGTKPRLADWHLAGSILYTPPEMIQMGVGQRGSIFFGPNVDWWATGIIMYEMATRRFPFFGSTNESCLRRISRCTYYWPPAGEIRVGRTLKAFINALLQPYPINRLGTYGVQQIMDHPWMANVDWTKIISRQYVIPMELGESHFVDSWHQAPLLQQSNIPGLNVKKPELYLRHDKRYPPKPNQRVVS</sequence>
<evidence type="ECO:0000313" key="11">
    <source>
        <dbReference type="EMBL" id="KAG7093438.1"/>
    </source>
</evidence>
<evidence type="ECO:0000259" key="10">
    <source>
        <dbReference type="PROSITE" id="PS50011"/>
    </source>
</evidence>
<keyword evidence="6" id="KW-0067">ATP-binding</keyword>
<dbReference type="Gene3D" id="1.10.510.10">
    <property type="entry name" value="Transferase(Phosphotransferase) domain 1"/>
    <property type="match status" value="1"/>
</dbReference>
<evidence type="ECO:0000256" key="4">
    <source>
        <dbReference type="ARBA" id="ARBA00022741"/>
    </source>
</evidence>
<dbReference type="GO" id="GO:0005524">
    <property type="term" value="F:ATP binding"/>
    <property type="evidence" value="ECO:0007669"/>
    <property type="project" value="UniProtKB-KW"/>
</dbReference>
<dbReference type="SUPFAM" id="SSF56112">
    <property type="entry name" value="Protein kinase-like (PK-like)"/>
    <property type="match status" value="1"/>
</dbReference>
<feature type="domain" description="Protein kinase" evidence="10">
    <location>
        <begin position="100"/>
        <end position="385"/>
    </location>
</feature>
<evidence type="ECO:0000256" key="8">
    <source>
        <dbReference type="ARBA" id="ARBA00048679"/>
    </source>
</evidence>
<evidence type="ECO:0000256" key="7">
    <source>
        <dbReference type="ARBA" id="ARBA00047899"/>
    </source>
</evidence>
<dbReference type="EC" id="2.7.11.1" evidence="1"/>
<comment type="catalytic activity">
    <reaction evidence="7">
        <text>L-threonyl-[protein] + ATP = O-phospho-L-threonyl-[protein] + ADP + H(+)</text>
        <dbReference type="Rhea" id="RHEA:46608"/>
        <dbReference type="Rhea" id="RHEA-COMP:11060"/>
        <dbReference type="Rhea" id="RHEA-COMP:11605"/>
        <dbReference type="ChEBI" id="CHEBI:15378"/>
        <dbReference type="ChEBI" id="CHEBI:30013"/>
        <dbReference type="ChEBI" id="CHEBI:30616"/>
        <dbReference type="ChEBI" id="CHEBI:61977"/>
        <dbReference type="ChEBI" id="CHEBI:456216"/>
        <dbReference type="EC" id="2.7.11.1"/>
    </reaction>
</comment>
<accession>A0A9P7UTF9</accession>
<dbReference type="PROSITE" id="PS00108">
    <property type="entry name" value="PROTEIN_KINASE_ST"/>
    <property type="match status" value="1"/>
</dbReference>
<dbReference type="PROSITE" id="PS50011">
    <property type="entry name" value="PROTEIN_KINASE_DOM"/>
    <property type="match status" value="1"/>
</dbReference>
<dbReference type="InterPro" id="IPR008271">
    <property type="entry name" value="Ser/Thr_kinase_AS"/>
</dbReference>
<evidence type="ECO:0000256" key="1">
    <source>
        <dbReference type="ARBA" id="ARBA00012513"/>
    </source>
</evidence>
<dbReference type="EMBL" id="CM032184">
    <property type="protein sequence ID" value="KAG7093438.1"/>
    <property type="molecule type" value="Genomic_DNA"/>
</dbReference>
<evidence type="ECO:0000256" key="5">
    <source>
        <dbReference type="ARBA" id="ARBA00022777"/>
    </source>
</evidence>
<dbReference type="InterPro" id="IPR050236">
    <property type="entry name" value="Ser_Thr_kinase_AGC"/>
</dbReference>
<dbReference type="RefSeq" id="XP_043009908.1">
    <property type="nucleotide sequence ID" value="XM_043151828.1"/>
</dbReference>
<feature type="region of interest" description="Disordered" evidence="9">
    <location>
        <begin position="74"/>
        <end position="93"/>
    </location>
</feature>
<evidence type="ECO:0000256" key="6">
    <source>
        <dbReference type="ARBA" id="ARBA00022840"/>
    </source>
</evidence>
<dbReference type="OrthoDB" id="10252171at2759"/>